<feature type="region of interest" description="Disordered" evidence="1">
    <location>
        <begin position="18"/>
        <end position="45"/>
    </location>
</feature>
<name>A0A7S2Z8T8_9RHOD</name>
<feature type="compositionally biased region" description="Acidic residues" evidence="1">
    <location>
        <begin position="744"/>
        <end position="753"/>
    </location>
</feature>
<feature type="compositionally biased region" description="Basic residues" evidence="1">
    <location>
        <begin position="789"/>
        <end position="802"/>
    </location>
</feature>
<feature type="region of interest" description="Disordered" evidence="1">
    <location>
        <begin position="323"/>
        <end position="343"/>
    </location>
</feature>
<feature type="compositionally biased region" description="Polar residues" evidence="1">
    <location>
        <begin position="283"/>
        <end position="293"/>
    </location>
</feature>
<feature type="compositionally biased region" description="Basic and acidic residues" evidence="1">
    <location>
        <begin position="418"/>
        <end position="431"/>
    </location>
</feature>
<feature type="compositionally biased region" description="Acidic residues" evidence="1">
    <location>
        <begin position="92"/>
        <end position="108"/>
    </location>
</feature>
<feature type="compositionally biased region" description="Basic residues" evidence="1">
    <location>
        <begin position="610"/>
        <end position="622"/>
    </location>
</feature>
<feature type="compositionally biased region" description="Basic and acidic residues" evidence="1">
    <location>
        <begin position="703"/>
        <end position="716"/>
    </location>
</feature>
<feature type="compositionally biased region" description="Basic and acidic residues" evidence="1">
    <location>
        <begin position="145"/>
        <end position="165"/>
    </location>
</feature>
<dbReference type="EMBL" id="HBHW01000409">
    <property type="protein sequence ID" value="CAE0032355.1"/>
    <property type="molecule type" value="Transcribed_RNA"/>
</dbReference>
<accession>A0A7S2Z8T8</accession>
<gene>
    <name evidence="2" type="ORF">RMAR00112_LOCUS294</name>
</gene>
<reference evidence="2" key="1">
    <citation type="submission" date="2021-01" db="EMBL/GenBank/DDBJ databases">
        <authorList>
            <person name="Corre E."/>
            <person name="Pelletier E."/>
            <person name="Niang G."/>
            <person name="Scheremetjew M."/>
            <person name="Finn R."/>
            <person name="Kale V."/>
            <person name="Holt S."/>
            <person name="Cochrane G."/>
            <person name="Meng A."/>
            <person name="Brown T."/>
            <person name="Cohen L."/>
        </authorList>
    </citation>
    <scope>NUCLEOTIDE SEQUENCE</scope>
    <source>
        <strain evidence="2">CCMP 769</strain>
    </source>
</reference>
<feature type="region of interest" description="Disordered" evidence="1">
    <location>
        <begin position="92"/>
        <end position="309"/>
    </location>
</feature>
<feature type="compositionally biased region" description="Basic residues" evidence="1">
    <location>
        <begin position="687"/>
        <end position="702"/>
    </location>
</feature>
<feature type="compositionally biased region" description="Acidic residues" evidence="1">
    <location>
        <begin position="250"/>
        <end position="262"/>
    </location>
</feature>
<sequence length="875" mass="95745">MSFAVTLEAALASVLPGRRKERAPNARRGASSGRELSKAVGRRTGWALEEKDLPLNAETLESIEKYWGKEQDPDQEEQVEQVEQIEQIELVEEVEQAEPGEGAADADADAGLSVQEIPEEKRGVDTQQGTAVREDYGTDGDGDDNERHAGNGKEETVGVEISRRPLERRRKPRFSMPNLASRRLSTDFEPDVLVEPVFRRRRLSIAKSGQPTPEKEAPKQMNASKDVCIQTDEGLETSEVQVSTANEQEAATEEPEGQDDEQLGDKTSTLHDANGEEGLKLLTNRTSESSVQELTKRRTGTDGDASDVVADDSGDLVEIAIAKDPLQNPQSTPVAPAKDAANGSNRFSLGLAKIVDYTINALTEKTTLDTESTIVEEVSYEENEEYEEVEMRSVAIQVSEVPAREASFSTSLGSALEKPSRNTDSRNEHLGNADGPSFLGCDAETPDRCSTPSEDGADVHFEPSPPPVRDDDQLSGATGDDYLDLGTQEFGVSDIFNGELNSSVMRATEKLIPDMSINTEPSEAHNETTWRAASKSRAAVRELRHLPKLEELDVSGESDIRRSSRVRFKPLKYWVNESIVYGRKEDWAMPAVVGVMKSEIESKPPLPPTRRPKKKSAVKRKPAPPPPSPQPQAAKEEKSRRPHWRRKIETSETSSRPALKERSDASNVPRPDPPAPVEEEQPVKVRAGVKRSARQAAKTKSKSARETRAVVREAKSKGAVAKGKTGGGKRSKRSPPKEFAAEDAPADTQEEPVNDVNKAEESDADASVEEIVVKRKRTATPAPTLPPRGAKKQPAKRVHSNAKQKSSPPTPPSPTAEAEKLWLDGSVANPEETTFQSGSVIPENPEHRKKRKLGAIPESVRKEIDRLRFGGIAAL</sequence>
<feature type="region of interest" description="Disordered" evidence="1">
    <location>
        <begin position="400"/>
        <end position="482"/>
    </location>
</feature>
<feature type="compositionally biased region" description="Polar residues" evidence="1">
    <location>
        <begin position="238"/>
        <end position="249"/>
    </location>
</feature>
<feature type="region of interest" description="Disordered" evidence="1">
    <location>
        <begin position="599"/>
        <end position="854"/>
    </location>
</feature>
<evidence type="ECO:0000313" key="2">
    <source>
        <dbReference type="EMBL" id="CAE0032355.1"/>
    </source>
</evidence>
<proteinExistence type="predicted"/>
<organism evidence="2">
    <name type="scientific">Rhodosorus marinus</name>
    <dbReference type="NCBI Taxonomy" id="101924"/>
    <lineage>
        <taxon>Eukaryota</taxon>
        <taxon>Rhodophyta</taxon>
        <taxon>Stylonematophyceae</taxon>
        <taxon>Stylonematales</taxon>
        <taxon>Stylonemataceae</taxon>
        <taxon>Rhodosorus</taxon>
    </lineage>
</organism>
<protein>
    <submittedName>
        <fullName evidence="2">Uncharacterized protein</fullName>
    </submittedName>
</protein>
<dbReference type="AlphaFoldDB" id="A0A7S2Z8T8"/>
<evidence type="ECO:0000256" key="1">
    <source>
        <dbReference type="SAM" id="MobiDB-lite"/>
    </source>
</evidence>